<dbReference type="AlphaFoldDB" id="A0A316F496"/>
<reference evidence="3 4" key="1">
    <citation type="submission" date="2018-05" db="EMBL/GenBank/DDBJ databases">
        <title>Genomic Encyclopedia of Archaeal and Bacterial Type Strains, Phase II (KMG-II): from individual species to whole genera.</title>
        <authorList>
            <person name="Goeker M."/>
        </authorList>
    </citation>
    <scope>NUCLEOTIDE SEQUENCE [LARGE SCALE GENOMIC DNA]</scope>
    <source>
        <strain evidence="3 4">DSM 45184</strain>
    </source>
</reference>
<evidence type="ECO:0000256" key="2">
    <source>
        <dbReference type="SAM" id="Phobius"/>
    </source>
</evidence>
<name>A0A316F496_9ACTN</name>
<keyword evidence="2" id="KW-0812">Transmembrane</keyword>
<sequence>MTEHPTAGTDDRSRRDRPGMPRWVKVFVIFGAALVVLMLVLLSSGHGPGRHGQAAASSHLLRW</sequence>
<keyword evidence="4" id="KW-1185">Reference proteome</keyword>
<keyword evidence="2" id="KW-0472">Membrane</keyword>
<evidence type="ECO:0000313" key="4">
    <source>
        <dbReference type="Proteomes" id="UP000245697"/>
    </source>
</evidence>
<feature type="transmembrane region" description="Helical" evidence="2">
    <location>
        <begin position="23"/>
        <end position="42"/>
    </location>
</feature>
<feature type="region of interest" description="Disordered" evidence="1">
    <location>
        <begin position="44"/>
        <end position="63"/>
    </location>
</feature>
<evidence type="ECO:0000256" key="1">
    <source>
        <dbReference type="SAM" id="MobiDB-lite"/>
    </source>
</evidence>
<gene>
    <name evidence="3" type="ORF">BC793_11928</name>
</gene>
<dbReference type="EMBL" id="QGGR01000019">
    <property type="protein sequence ID" value="PWK40443.1"/>
    <property type="molecule type" value="Genomic_DNA"/>
</dbReference>
<organism evidence="3 4">
    <name type="scientific">Actinoplanes xinjiangensis</name>
    <dbReference type="NCBI Taxonomy" id="512350"/>
    <lineage>
        <taxon>Bacteria</taxon>
        <taxon>Bacillati</taxon>
        <taxon>Actinomycetota</taxon>
        <taxon>Actinomycetes</taxon>
        <taxon>Micromonosporales</taxon>
        <taxon>Micromonosporaceae</taxon>
        <taxon>Actinoplanes</taxon>
    </lineage>
</organism>
<protein>
    <submittedName>
        <fullName evidence="3">Uncharacterized protein</fullName>
    </submittedName>
</protein>
<keyword evidence="2" id="KW-1133">Transmembrane helix</keyword>
<proteinExistence type="predicted"/>
<comment type="caution">
    <text evidence="3">The sequence shown here is derived from an EMBL/GenBank/DDBJ whole genome shotgun (WGS) entry which is preliminary data.</text>
</comment>
<evidence type="ECO:0000313" key="3">
    <source>
        <dbReference type="EMBL" id="PWK40443.1"/>
    </source>
</evidence>
<dbReference type="RefSeq" id="WP_109599743.1">
    <property type="nucleotide sequence ID" value="NZ_BONA01000072.1"/>
</dbReference>
<dbReference type="Proteomes" id="UP000245697">
    <property type="component" value="Unassembled WGS sequence"/>
</dbReference>
<accession>A0A316F496</accession>